<dbReference type="Proteomes" id="UP000002595">
    <property type="component" value="Chromosome"/>
</dbReference>
<dbReference type="AlphaFoldDB" id="A1RSK4"/>
<sequence>MGCEYLGDKITNYVSEVRTYYLGSSKYLDGGFEYSYPSEIMSRFFDGNTLTLVGTTSGALVDTFLSPGETAEFADIFRTFDTCGADFEVGLPVGAILSDAACGAITRGTASTACRVLLSGFDVSLSASGPFIYIDGWVTNYGDHPGVPNDYNVREYVYIATSKFKYSSGSCQYGVPAGLYIETH</sequence>
<evidence type="ECO:0000313" key="1">
    <source>
        <dbReference type="EMBL" id="ABL87936.1"/>
    </source>
</evidence>
<keyword evidence="2" id="KW-1185">Reference proteome</keyword>
<dbReference type="KEGG" id="pis:Pisl_0760"/>
<reference evidence="1" key="1">
    <citation type="submission" date="2006-12" db="EMBL/GenBank/DDBJ databases">
        <title>Complete sequence of Pyrobaculum islandicum DSM 4184.</title>
        <authorList>
            <person name="Copeland A."/>
            <person name="Lucas S."/>
            <person name="Lapidus A."/>
            <person name="Barry K."/>
            <person name="Detter J.C."/>
            <person name="Glavina del Rio T."/>
            <person name="Dalin E."/>
            <person name="Tice H."/>
            <person name="Pitluck S."/>
            <person name="Meincke L."/>
            <person name="Brettin T."/>
            <person name="Bruce D."/>
            <person name="Han C."/>
            <person name="Tapia R."/>
            <person name="Gilna P."/>
            <person name="Schmutz J."/>
            <person name="Larimer F."/>
            <person name="Land M."/>
            <person name="Hauser L."/>
            <person name="Kyrpides N."/>
            <person name="Mikhailova N."/>
            <person name="Cozen A.E."/>
            <person name="Fitz-Gibbon S.T."/>
            <person name="House C.H."/>
            <person name="Saltikov C."/>
            <person name="Lowe T."/>
            <person name="Richardson P."/>
        </authorList>
    </citation>
    <scope>NUCLEOTIDE SEQUENCE [LARGE SCALE GENOMIC DNA]</scope>
    <source>
        <strain evidence="1">DSM 4184</strain>
    </source>
</reference>
<dbReference type="HOGENOM" id="CLU_1465163_0_0_2"/>
<organism evidence="1 2">
    <name type="scientific">Pyrobaculum islandicum (strain DSM 4184 / JCM 9189 / GEO3)</name>
    <dbReference type="NCBI Taxonomy" id="384616"/>
    <lineage>
        <taxon>Archaea</taxon>
        <taxon>Thermoproteota</taxon>
        <taxon>Thermoprotei</taxon>
        <taxon>Thermoproteales</taxon>
        <taxon>Thermoproteaceae</taxon>
        <taxon>Pyrobaculum</taxon>
    </lineage>
</organism>
<gene>
    <name evidence="1" type="ordered locus">Pisl_0760</name>
</gene>
<name>A1RSK4_PYRIL</name>
<evidence type="ECO:0000313" key="2">
    <source>
        <dbReference type="Proteomes" id="UP000002595"/>
    </source>
</evidence>
<dbReference type="OrthoDB" id="46247at2157"/>
<dbReference type="STRING" id="384616.Pisl_0760"/>
<dbReference type="eggNOG" id="arCOG03754">
    <property type="taxonomic scope" value="Archaea"/>
</dbReference>
<dbReference type="RefSeq" id="WP_011762512.1">
    <property type="nucleotide sequence ID" value="NC_008701.1"/>
</dbReference>
<accession>A1RSK4</accession>
<protein>
    <submittedName>
        <fullName evidence="1">Uncharacterized protein</fullName>
    </submittedName>
</protein>
<dbReference type="EMBL" id="CP000504">
    <property type="protein sequence ID" value="ABL87936.1"/>
    <property type="molecule type" value="Genomic_DNA"/>
</dbReference>
<proteinExistence type="predicted"/>
<dbReference type="GeneID" id="4617098"/>